<keyword evidence="1" id="KW-1133">Transmembrane helix</keyword>
<keyword evidence="3" id="KW-1185">Reference proteome</keyword>
<organism evidence="2 3">
    <name type="scientific">Alteribacillus iranensis</name>
    <dbReference type="NCBI Taxonomy" id="930128"/>
    <lineage>
        <taxon>Bacteria</taxon>
        <taxon>Bacillati</taxon>
        <taxon>Bacillota</taxon>
        <taxon>Bacilli</taxon>
        <taxon>Bacillales</taxon>
        <taxon>Bacillaceae</taxon>
        <taxon>Alteribacillus</taxon>
    </lineage>
</organism>
<protein>
    <submittedName>
        <fullName evidence="2">Uncharacterized protein</fullName>
    </submittedName>
</protein>
<reference evidence="2 3" key="1">
    <citation type="submission" date="2016-10" db="EMBL/GenBank/DDBJ databases">
        <authorList>
            <person name="de Groot N.N."/>
        </authorList>
    </citation>
    <scope>NUCLEOTIDE SEQUENCE [LARGE SCALE GENOMIC DNA]</scope>
    <source>
        <strain evidence="2 3">DSM 23995</strain>
    </source>
</reference>
<evidence type="ECO:0000313" key="3">
    <source>
        <dbReference type="Proteomes" id="UP000199516"/>
    </source>
</evidence>
<dbReference type="EMBL" id="FONT01000001">
    <property type="protein sequence ID" value="SFE30050.1"/>
    <property type="molecule type" value="Genomic_DNA"/>
</dbReference>
<proteinExistence type="predicted"/>
<feature type="transmembrane region" description="Helical" evidence="1">
    <location>
        <begin position="31"/>
        <end position="51"/>
    </location>
</feature>
<dbReference type="OrthoDB" id="2940341at2"/>
<accession>A0A1I1ZI94</accession>
<evidence type="ECO:0000256" key="1">
    <source>
        <dbReference type="SAM" id="Phobius"/>
    </source>
</evidence>
<gene>
    <name evidence="2" type="ORF">SAMN05192532_101195</name>
</gene>
<dbReference type="RefSeq" id="WP_143083159.1">
    <property type="nucleotide sequence ID" value="NZ_FONT01000001.1"/>
</dbReference>
<evidence type="ECO:0000313" key="2">
    <source>
        <dbReference type="EMBL" id="SFE30050.1"/>
    </source>
</evidence>
<sequence>MPYIRTQGDNHLERTAGLLKGRERMFSGNKLVLVLPVILMLFLFGSGMYYIGQSEVVTNETLNQEISWDSVFNPSEDGSVLHGTWTWEASPEDGVEGVDYLGITFLDENDKTVSPEMIDSYSLHLETRSEKISIDGEVVDNGVVFPFTTEMKENDVIGSKGEFKVVTQGDTQPERAIISYLHTWEEHDGLKTYDARFFEREFKGKEHKDESFFWVAERFVDLKKGSLYSS</sequence>
<dbReference type="AlphaFoldDB" id="A0A1I1ZI94"/>
<keyword evidence="1" id="KW-0472">Membrane</keyword>
<name>A0A1I1ZI94_9BACI</name>
<keyword evidence="1" id="KW-0812">Transmembrane</keyword>
<dbReference type="STRING" id="930128.SAMN05192532_101195"/>
<dbReference type="Proteomes" id="UP000199516">
    <property type="component" value="Unassembled WGS sequence"/>
</dbReference>